<feature type="region of interest" description="Disordered" evidence="1">
    <location>
        <begin position="39"/>
        <end position="63"/>
    </location>
</feature>
<dbReference type="Pfam" id="PF03242">
    <property type="entry name" value="LEA_3a"/>
    <property type="match status" value="1"/>
</dbReference>
<organism evidence="2 3">
    <name type="scientific">Spinacia oleracea</name>
    <name type="common">Spinach</name>
    <dbReference type="NCBI Taxonomy" id="3562"/>
    <lineage>
        <taxon>Eukaryota</taxon>
        <taxon>Viridiplantae</taxon>
        <taxon>Streptophyta</taxon>
        <taxon>Embryophyta</taxon>
        <taxon>Tracheophyta</taxon>
        <taxon>Spermatophyta</taxon>
        <taxon>Magnoliopsida</taxon>
        <taxon>eudicotyledons</taxon>
        <taxon>Gunneridae</taxon>
        <taxon>Pentapetalae</taxon>
        <taxon>Caryophyllales</taxon>
        <taxon>Chenopodiaceae</taxon>
        <taxon>Chenopodioideae</taxon>
        <taxon>Anserineae</taxon>
        <taxon>Spinacia</taxon>
    </lineage>
</organism>
<reference evidence="2" key="1">
    <citation type="journal article" date="2021" name="Nat. Commun.">
        <title>Genomic analyses provide insights into spinach domestication and the genetic basis of agronomic traits.</title>
        <authorList>
            <person name="Cai X."/>
            <person name="Sun X."/>
            <person name="Xu C."/>
            <person name="Sun H."/>
            <person name="Wang X."/>
            <person name="Ge C."/>
            <person name="Zhang Z."/>
            <person name="Wang Q."/>
            <person name="Fei Z."/>
            <person name="Jiao C."/>
            <person name="Wang Q."/>
        </authorList>
    </citation>
    <scope>NUCLEOTIDE SEQUENCE [LARGE SCALE GENOMIC DNA]</scope>
    <source>
        <strain evidence="2">cv. Varoflay</strain>
    </source>
</reference>
<evidence type="ECO:0000256" key="1">
    <source>
        <dbReference type="SAM" id="MobiDB-lite"/>
    </source>
</evidence>
<name>A0ABM3R5L1_SPIOL</name>
<gene>
    <name evidence="3" type="primary">LOC130466225</name>
</gene>
<dbReference type="RefSeq" id="XP_056690901.1">
    <property type="nucleotide sequence ID" value="XM_056834923.1"/>
</dbReference>
<accession>A0ABM3R5L1</accession>
<evidence type="ECO:0000313" key="3">
    <source>
        <dbReference type="RefSeq" id="XP_056690901.1"/>
    </source>
</evidence>
<dbReference type="InterPro" id="IPR004926">
    <property type="entry name" value="LEA_3a"/>
</dbReference>
<evidence type="ECO:0000313" key="2">
    <source>
        <dbReference type="Proteomes" id="UP000813463"/>
    </source>
</evidence>
<proteinExistence type="predicted"/>
<dbReference type="GeneID" id="130466225"/>
<keyword evidence="2" id="KW-1185">Reference proteome</keyword>
<sequence length="102" mass="11747">MSMARFSVINKNLLLLRKCSRQTYASIASDGMKIQTTTSSTLKNKASEASEKIAENNNNNMPKKEQVYWMRDPRSGNWVPETHFDEVDVVELRHKLLFNKQG</sequence>
<dbReference type="PANTHER" id="PTHR33509:SF21">
    <property type="entry name" value="OS02G0564600 PROTEIN"/>
    <property type="match status" value="1"/>
</dbReference>
<protein>
    <submittedName>
        <fullName evidence="3">Uncharacterized protein</fullName>
    </submittedName>
</protein>
<feature type="compositionally biased region" description="Basic and acidic residues" evidence="1">
    <location>
        <begin position="45"/>
        <end position="54"/>
    </location>
</feature>
<dbReference type="PANTHER" id="PTHR33509">
    <property type="entry name" value="LATE EMBRYOGENIS ABUNDANT PROTEIN 2-RELATED"/>
    <property type="match status" value="1"/>
</dbReference>
<reference evidence="3" key="2">
    <citation type="submission" date="2025-08" db="UniProtKB">
        <authorList>
            <consortium name="RefSeq"/>
        </authorList>
    </citation>
    <scope>IDENTIFICATION</scope>
    <source>
        <tissue evidence="3">Leaf</tissue>
    </source>
</reference>
<dbReference type="Proteomes" id="UP000813463">
    <property type="component" value="Chromosome 1"/>
</dbReference>